<comment type="similarity">
    <text evidence="1">Belongs to the thioesterase family.</text>
</comment>
<dbReference type="PANTHER" id="PTHR11487">
    <property type="entry name" value="THIOESTERASE"/>
    <property type="match status" value="1"/>
</dbReference>
<dbReference type="InterPro" id="IPR029058">
    <property type="entry name" value="AB_hydrolase_fold"/>
</dbReference>
<dbReference type="STRING" id="37658.SAMN05661086_01981"/>
<dbReference type="Pfam" id="PF00975">
    <property type="entry name" value="Thioesterase"/>
    <property type="match status" value="1"/>
</dbReference>
<accession>A0A1I6JUC5</accession>
<dbReference type="SUPFAM" id="SSF53474">
    <property type="entry name" value="alpha/beta-Hydrolases"/>
    <property type="match status" value="1"/>
</dbReference>
<dbReference type="Gene3D" id="3.40.50.1820">
    <property type="entry name" value="alpha/beta hydrolase"/>
    <property type="match status" value="1"/>
</dbReference>
<dbReference type="GO" id="GO:0008610">
    <property type="term" value="P:lipid biosynthetic process"/>
    <property type="evidence" value="ECO:0007669"/>
    <property type="project" value="TreeGrafter"/>
</dbReference>
<dbReference type="AlphaFoldDB" id="A0A1I6JUC5"/>
<gene>
    <name evidence="3" type="ORF">SAMN05661086_01981</name>
</gene>
<proteinExistence type="inferred from homology"/>
<dbReference type="Proteomes" id="UP000199659">
    <property type="component" value="Unassembled WGS sequence"/>
</dbReference>
<evidence type="ECO:0000313" key="4">
    <source>
        <dbReference type="Proteomes" id="UP000199659"/>
    </source>
</evidence>
<dbReference type="EMBL" id="FOYZ01000006">
    <property type="protein sequence ID" value="SFR82130.1"/>
    <property type="molecule type" value="Genomic_DNA"/>
</dbReference>
<name>A0A1I6JUC5_9FIRM</name>
<keyword evidence="4" id="KW-1185">Reference proteome</keyword>
<dbReference type="InterPro" id="IPR012223">
    <property type="entry name" value="TEII"/>
</dbReference>
<protein>
    <submittedName>
        <fullName evidence="3">Surfactin synthase thioesterase subunit</fullName>
    </submittedName>
</protein>
<evidence type="ECO:0000313" key="3">
    <source>
        <dbReference type="EMBL" id="SFR82130.1"/>
    </source>
</evidence>
<dbReference type="InterPro" id="IPR001031">
    <property type="entry name" value="Thioesterase"/>
</dbReference>
<evidence type="ECO:0000256" key="1">
    <source>
        <dbReference type="ARBA" id="ARBA00007169"/>
    </source>
</evidence>
<sequence length="235" mass="26993">MKLYCIPYSGGSAEIYLKWKKLFPENISIIPVELAGRGKRMKELFYESCEEAVKDLADVIEDDMKEGEKYAILGHSMGSLLAFETYYELLRRGCCMPVHMFMSGRKAPQNIQKKTAFYLLPEEEFLKVVFAYGGSTPAAMENATLRKLFLPILRADFKIAEIYEYIPRTEKIMCPVTILNGTKDYSVLEYDLSEWSEFAGSDFCIKQVEGGHFFIMENMEDTVAVITEVLEKTFY</sequence>
<dbReference type="PANTHER" id="PTHR11487:SF0">
    <property type="entry name" value="S-ACYL FATTY ACID SYNTHASE THIOESTERASE, MEDIUM CHAIN"/>
    <property type="match status" value="1"/>
</dbReference>
<reference evidence="3 4" key="1">
    <citation type="submission" date="2016-10" db="EMBL/GenBank/DDBJ databases">
        <authorList>
            <person name="de Groot N.N."/>
        </authorList>
    </citation>
    <scope>NUCLEOTIDE SEQUENCE [LARGE SCALE GENOMIC DNA]</scope>
    <source>
        <strain evidence="3 4">743A</strain>
    </source>
</reference>
<feature type="domain" description="Thioesterase" evidence="2">
    <location>
        <begin position="2"/>
        <end position="224"/>
    </location>
</feature>
<evidence type="ECO:0000259" key="2">
    <source>
        <dbReference type="Pfam" id="PF00975"/>
    </source>
</evidence>
<organism evidence="3 4">
    <name type="scientific">Anaeromicropila populeti</name>
    <dbReference type="NCBI Taxonomy" id="37658"/>
    <lineage>
        <taxon>Bacteria</taxon>
        <taxon>Bacillati</taxon>
        <taxon>Bacillota</taxon>
        <taxon>Clostridia</taxon>
        <taxon>Lachnospirales</taxon>
        <taxon>Lachnospiraceae</taxon>
        <taxon>Anaeromicropila</taxon>
    </lineage>
</organism>